<dbReference type="GO" id="GO:0050661">
    <property type="term" value="F:NADP binding"/>
    <property type="evidence" value="ECO:0007669"/>
    <property type="project" value="InterPro"/>
</dbReference>
<evidence type="ECO:0000256" key="3">
    <source>
        <dbReference type="PIRSR" id="PIRSR000103-1"/>
    </source>
</evidence>
<dbReference type="InterPro" id="IPR036291">
    <property type="entry name" value="NAD(P)-bd_dom_sf"/>
</dbReference>
<dbReference type="Pfam" id="PF14833">
    <property type="entry name" value="NAD_binding_11"/>
    <property type="match status" value="1"/>
</dbReference>
<evidence type="ECO:0000313" key="8">
    <source>
        <dbReference type="Proteomes" id="UP000235659"/>
    </source>
</evidence>
<protein>
    <submittedName>
        <fullName evidence="6">2-hydroxy-3-oxopropionate reductase</fullName>
        <ecNumber evidence="6">1.1.1.60</ecNumber>
    </submittedName>
    <submittedName>
        <fullName evidence="7">NAD(P)-dependent oxidoreductase</fullName>
    </submittedName>
</protein>
<dbReference type="Pfam" id="PF03446">
    <property type="entry name" value="NAD_binding_2"/>
    <property type="match status" value="1"/>
</dbReference>
<proteinExistence type="predicted"/>
<dbReference type="PANTHER" id="PTHR22981:SF7">
    <property type="entry name" value="3-HYDROXYISOBUTYRATE DEHYDROGENASE, MITOCHONDRIAL"/>
    <property type="match status" value="1"/>
</dbReference>
<dbReference type="InterPro" id="IPR029154">
    <property type="entry name" value="HIBADH-like_NADP-bd"/>
</dbReference>
<dbReference type="InterPro" id="IPR013328">
    <property type="entry name" value="6PGD_dom2"/>
</dbReference>
<dbReference type="RefSeq" id="WP_102636245.1">
    <property type="nucleotide sequence ID" value="NZ_CADIJZ010000038.1"/>
</dbReference>
<dbReference type="Gene3D" id="3.40.50.720">
    <property type="entry name" value="NAD(P)-binding Rossmann-like Domain"/>
    <property type="match status" value="1"/>
</dbReference>
<evidence type="ECO:0000313" key="9">
    <source>
        <dbReference type="Proteomes" id="UP000494205"/>
    </source>
</evidence>
<dbReference type="OrthoDB" id="9125692at2"/>
<organism evidence="6 9">
    <name type="scientific">Paraburkholderia rhynchosiae</name>
    <dbReference type="NCBI Taxonomy" id="487049"/>
    <lineage>
        <taxon>Bacteria</taxon>
        <taxon>Pseudomonadati</taxon>
        <taxon>Pseudomonadota</taxon>
        <taxon>Betaproteobacteria</taxon>
        <taxon>Burkholderiales</taxon>
        <taxon>Burkholderiaceae</taxon>
        <taxon>Paraburkholderia</taxon>
    </lineage>
</organism>
<sequence length="300" mass="31055">MPVRSVCVIGAGAIGAPVARRILEAGFELTVCDQNAAVLASFAGVGVTVTRCPADCATSDLVLIAVATAEQVTDVVTGNHGILSGLRSGPSPIIAIMSTVGPRAITDLEKCLEMQGVRLIDAPVSGGALRAQHGRLTMLVGGAPANFESAKPVLETVASRLFHCGAVGAAQTIKLVNNVIAVANLLVTGEAYRLALDNGLALDDVTRILDVSSGRNHFSAHEGEAAVSFASWTETHQDFDALTSILGKDLALAQQLSYASSGAFPFMKHLASLMDSLDDETFMNWHAVGGAKALTRHGAV</sequence>
<dbReference type="SUPFAM" id="SSF48179">
    <property type="entry name" value="6-phosphogluconate dehydrogenase C-terminal domain-like"/>
    <property type="match status" value="1"/>
</dbReference>
<evidence type="ECO:0000256" key="2">
    <source>
        <dbReference type="ARBA" id="ARBA00023027"/>
    </source>
</evidence>
<evidence type="ECO:0000259" key="4">
    <source>
        <dbReference type="Pfam" id="PF03446"/>
    </source>
</evidence>
<dbReference type="Proteomes" id="UP000235659">
    <property type="component" value="Unassembled WGS sequence"/>
</dbReference>
<gene>
    <name evidence="6" type="primary">garR_2</name>
    <name evidence="7" type="ORF">C0Z16_33210</name>
    <name evidence="6" type="ORF">LMG27174_06467</name>
</gene>
<evidence type="ECO:0000313" key="7">
    <source>
        <dbReference type="EMBL" id="PMS22228.1"/>
    </source>
</evidence>
<name>A0A2N7VYM4_9BURK</name>
<feature type="domain" description="6-phosphogluconate dehydrogenase NADP-binding" evidence="4">
    <location>
        <begin position="6"/>
        <end position="165"/>
    </location>
</feature>
<dbReference type="InterPro" id="IPR008927">
    <property type="entry name" value="6-PGluconate_DH-like_C_sf"/>
</dbReference>
<keyword evidence="2" id="KW-0520">NAD</keyword>
<evidence type="ECO:0000256" key="1">
    <source>
        <dbReference type="ARBA" id="ARBA00023002"/>
    </source>
</evidence>
<feature type="active site" evidence="3">
    <location>
        <position position="174"/>
    </location>
</feature>
<dbReference type="PIRSF" id="PIRSF000103">
    <property type="entry name" value="HIBADH"/>
    <property type="match status" value="1"/>
</dbReference>
<feature type="domain" description="3-hydroxyisobutyrate dehydrogenase-like NAD-binding" evidence="5">
    <location>
        <begin position="168"/>
        <end position="279"/>
    </location>
</feature>
<evidence type="ECO:0000313" key="6">
    <source>
        <dbReference type="EMBL" id="CAB3738444.1"/>
    </source>
</evidence>
<dbReference type="Proteomes" id="UP000494205">
    <property type="component" value="Unassembled WGS sequence"/>
</dbReference>
<dbReference type="SUPFAM" id="SSF51735">
    <property type="entry name" value="NAD(P)-binding Rossmann-fold domains"/>
    <property type="match status" value="1"/>
</dbReference>
<reference evidence="6 9" key="2">
    <citation type="submission" date="2020-04" db="EMBL/GenBank/DDBJ databases">
        <authorList>
            <person name="De Canck E."/>
        </authorList>
    </citation>
    <scope>NUCLEOTIDE SEQUENCE [LARGE SCALE GENOMIC DNA]</scope>
    <source>
        <strain evidence="6 9">LMG 27174</strain>
    </source>
</reference>
<keyword evidence="1 6" id="KW-0560">Oxidoreductase</keyword>
<dbReference type="InterPro" id="IPR006115">
    <property type="entry name" value="6PGDH_NADP-bd"/>
</dbReference>
<accession>A0A2N7VYM4</accession>
<dbReference type="GO" id="GO:0051287">
    <property type="term" value="F:NAD binding"/>
    <property type="evidence" value="ECO:0007669"/>
    <property type="project" value="InterPro"/>
</dbReference>
<dbReference type="PANTHER" id="PTHR22981">
    <property type="entry name" value="3-HYDROXYISOBUTYRATE DEHYDROGENASE-RELATED"/>
    <property type="match status" value="1"/>
</dbReference>
<keyword evidence="8" id="KW-1185">Reference proteome</keyword>
<dbReference type="AlphaFoldDB" id="A0A2N7VYM4"/>
<dbReference type="EMBL" id="PNXY01000044">
    <property type="protein sequence ID" value="PMS22228.1"/>
    <property type="molecule type" value="Genomic_DNA"/>
</dbReference>
<dbReference type="InterPro" id="IPR015815">
    <property type="entry name" value="HIBADH-related"/>
</dbReference>
<dbReference type="Gene3D" id="1.10.1040.10">
    <property type="entry name" value="N-(1-d-carboxylethyl)-l-norvaline Dehydrogenase, domain 2"/>
    <property type="match status" value="1"/>
</dbReference>
<reference evidence="7 8" key="1">
    <citation type="submission" date="2018-01" db="EMBL/GenBank/DDBJ databases">
        <title>Whole genome analyses suggest that Burkholderia sensu lato contains two further novel genera in the rhizoxinica-symbiotica group Mycetohabitans gen. nov., and Trinickia gen. nov.: implications for the evolution of diazotrophy and nodulation in the Burkholderiaceae.</title>
        <authorList>
            <person name="Estrada-de los Santos P."/>
            <person name="Palmer M."/>
            <person name="Chavez-Ramirez B."/>
            <person name="Beukes C."/>
            <person name="Steenkamp E.T."/>
            <person name="Hirsch A.M."/>
            <person name="Manyaka P."/>
            <person name="Maluk M."/>
            <person name="Lafos M."/>
            <person name="Crook M."/>
            <person name="Gross E."/>
            <person name="Simon M.F."/>
            <person name="Bueno dos Reis Junior F."/>
            <person name="Poole P.S."/>
            <person name="Venter S.N."/>
            <person name="James E.K."/>
        </authorList>
    </citation>
    <scope>NUCLEOTIDE SEQUENCE [LARGE SCALE GENOMIC DNA]</scope>
    <source>
        <strain evidence="7 8">WSM 3937</strain>
    </source>
</reference>
<dbReference type="EMBL" id="CADIJZ010000038">
    <property type="protein sequence ID" value="CAB3738444.1"/>
    <property type="molecule type" value="Genomic_DNA"/>
</dbReference>
<evidence type="ECO:0000259" key="5">
    <source>
        <dbReference type="Pfam" id="PF14833"/>
    </source>
</evidence>
<dbReference type="GO" id="GO:0008679">
    <property type="term" value="F:2-hydroxy-3-oxopropionate reductase activity"/>
    <property type="evidence" value="ECO:0007669"/>
    <property type="project" value="UniProtKB-EC"/>
</dbReference>
<dbReference type="EC" id="1.1.1.60" evidence="6"/>